<organism evidence="8 9">
    <name type="scientific">Trichuris muris</name>
    <name type="common">Mouse whipworm</name>
    <dbReference type="NCBI Taxonomy" id="70415"/>
    <lineage>
        <taxon>Eukaryota</taxon>
        <taxon>Metazoa</taxon>
        <taxon>Ecdysozoa</taxon>
        <taxon>Nematoda</taxon>
        <taxon>Enoplea</taxon>
        <taxon>Dorylaimia</taxon>
        <taxon>Trichinellida</taxon>
        <taxon>Trichuridae</taxon>
        <taxon>Trichuris</taxon>
    </lineage>
</organism>
<proteinExistence type="predicted"/>
<dbReference type="PRINTS" id="PR00401">
    <property type="entry name" value="SH2DOMAIN"/>
</dbReference>
<dbReference type="Pfam" id="PF00017">
    <property type="entry name" value="SH2"/>
    <property type="match status" value="1"/>
</dbReference>
<dbReference type="InterPro" id="IPR036860">
    <property type="entry name" value="SH2_dom_sf"/>
</dbReference>
<sequence length="352" mass="39575">MGEVEFIVAKYKYDAQESKELSMEKNELLTLLDDSGKWWKVRNECDCEGFVPSNYVRRVNWKDAIGRRLGMLKESLRRKNGTEGASTAKRFGSPLGTKSSRRSFPGDEETATSNKLSSRLFTAHACFEYKPCREDELLLRKDDCIEVMQKSSDGWWRGRCGSRVGWFPSNYVVEDSPCISGSSNANGGDDGDDNDERRTANAVARCTVTCNDDSFGLLSELAVQPLGSGTSVNRIEIFRQHAIANGSAKVLYGAREWYFGRLTREQSQKLLDEFGHDGDYLIRDSESNPGDLSISLKAPSKNKHFWIQVDADGFRIGNRRFTSIDELIGHYMVKPISSNGRGENLYLVRPLG</sequence>
<feature type="domain" description="SH3" evidence="7">
    <location>
        <begin position="2"/>
        <end position="61"/>
    </location>
</feature>
<dbReference type="WBParaSite" id="TMUE_3000014248.1">
    <property type="protein sequence ID" value="TMUE_3000014248.1"/>
    <property type="gene ID" value="WBGene00292225"/>
</dbReference>
<dbReference type="PANTHER" id="PTHR19969:SF14">
    <property type="entry name" value="DREADLOCKS, ISOFORM B"/>
    <property type="match status" value="1"/>
</dbReference>
<evidence type="ECO:0000313" key="8">
    <source>
        <dbReference type="Proteomes" id="UP000046395"/>
    </source>
</evidence>
<feature type="domain" description="SH3" evidence="7">
    <location>
        <begin position="118"/>
        <end position="177"/>
    </location>
</feature>
<dbReference type="SUPFAM" id="SSF50044">
    <property type="entry name" value="SH3-domain"/>
    <property type="match status" value="2"/>
</dbReference>
<dbReference type="SUPFAM" id="SSF55550">
    <property type="entry name" value="SH2 domain"/>
    <property type="match status" value="1"/>
</dbReference>
<dbReference type="Gene3D" id="2.30.30.40">
    <property type="entry name" value="SH3 Domains"/>
    <property type="match status" value="2"/>
</dbReference>
<dbReference type="GO" id="GO:0030971">
    <property type="term" value="F:receptor tyrosine kinase binding"/>
    <property type="evidence" value="ECO:0007669"/>
    <property type="project" value="TreeGrafter"/>
</dbReference>
<dbReference type="Gene3D" id="3.30.505.10">
    <property type="entry name" value="SH2 domain"/>
    <property type="match status" value="1"/>
</dbReference>
<evidence type="ECO:0000256" key="2">
    <source>
        <dbReference type="ARBA" id="ARBA00022999"/>
    </source>
</evidence>
<dbReference type="GO" id="GO:0016477">
    <property type="term" value="P:cell migration"/>
    <property type="evidence" value="ECO:0007669"/>
    <property type="project" value="TreeGrafter"/>
</dbReference>
<dbReference type="SMART" id="SM00326">
    <property type="entry name" value="SH3"/>
    <property type="match status" value="2"/>
</dbReference>
<dbReference type="Proteomes" id="UP000046395">
    <property type="component" value="Unassembled WGS sequence"/>
</dbReference>
<reference evidence="9" key="1">
    <citation type="submission" date="2019-12" db="UniProtKB">
        <authorList>
            <consortium name="WormBaseParasite"/>
        </authorList>
    </citation>
    <scope>IDENTIFICATION</scope>
</reference>
<dbReference type="PROSITE" id="PS50001">
    <property type="entry name" value="SH2"/>
    <property type="match status" value="1"/>
</dbReference>
<keyword evidence="8" id="KW-1185">Reference proteome</keyword>
<dbReference type="GO" id="GO:0005737">
    <property type="term" value="C:cytoplasm"/>
    <property type="evidence" value="ECO:0007669"/>
    <property type="project" value="TreeGrafter"/>
</dbReference>
<evidence type="ECO:0000259" key="7">
    <source>
        <dbReference type="PROSITE" id="PS50002"/>
    </source>
</evidence>
<evidence type="ECO:0000313" key="9">
    <source>
        <dbReference type="WBParaSite" id="TMUE_3000014248.1"/>
    </source>
</evidence>
<dbReference type="PANTHER" id="PTHR19969">
    <property type="entry name" value="SH2-SH3 ADAPTOR PROTEIN-RELATED"/>
    <property type="match status" value="1"/>
</dbReference>
<evidence type="ECO:0000256" key="4">
    <source>
        <dbReference type="PROSITE-ProRule" id="PRU00192"/>
    </source>
</evidence>
<dbReference type="Pfam" id="PF07653">
    <property type="entry name" value="SH3_2"/>
    <property type="match status" value="1"/>
</dbReference>
<dbReference type="Pfam" id="PF00018">
    <property type="entry name" value="SH3_1"/>
    <property type="match status" value="1"/>
</dbReference>
<dbReference type="InterPro" id="IPR001452">
    <property type="entry name" value="SH3_domain"/>
</dbReference>
<dbReference type="PRINTS" id="PR01887">
    <property type="entry name" value="SPECTRNALPHA"/>
</dbReference>
<protein>
    <submittedName>
        <fullName evidence="9">Cytoplasmic protein NCK2</fullName>
    </submittedName>
</protein>
<evidence type="ECO:0000256" key="1">
    <source>
        <dbReference type="ARBA" id="ARBA00022443"/>
    </source>
</evidence>
<dbReference type="SMART" id="SM00252">
    <property type="entry name" value="SH2"/>
    <property type="match status" value="1"/>
</dbReference>
<dbReference type="AlphaFoldDB" id="A0A5S6R480"/>
<name>A0A5S6R480_TRIMR</name>
<dbReference type="InterPro" id="IPR000980">
    <property type="entry name" value="SH2"/>
</dbReference>
<dbReference type="GO" id="GO:0048013">
    <property type="term" value="P:ephrin receptor signaling pathway"/>
    <property type="evidence" value="ECO:0007669"/>
    <property type="project" value="TreeGrafter"/>
</dbReference>
<evidence type="ECO:0000259" key="6">
    <source>
        <dbReference type="PROSITE" id="PS50001"/>
    </source>
</evidence>
<feature type="region of interest" description="Disordered" evidence="5">
    <location>
        <begin position="78"/>
        <end position="111"/>
    </location>
</feature>
<accession>A0A5S6R480</accession>
<dbReference type="InterPro" id="IPR036028">
    <property type="entry name" value="SH3-like_dom_sf"/>
</dbReference>
<keyword evidence="1 4" id="KW-0728">SH3 domain</keyword>
<dbReference type="PRINTS" id="PR00452">
    <property type="entry name" value="SH3DOMAIN"/>
</dbReference>
<dbReference type="STRING" id="70415.A0A5S6R480"/>
<dbReference type="PROSITE" id="PS50002">
    <property type="entry name" value="SH3"/>
    <property type="match status" value="2"/>
</dbReference>
<feature type="domain" description="SH2" evidence="6">
    <location>
        <begin position="257"/>
        <end position="351"/>
    </location>
</feature>
<evidence type="ECO:0000256" key="3">
    <source>
        <dbReference type="PROSITE-ProRule" id="PRU00191"/>
    </source>
</evidence>
<keyword evidence="2 3" id="KW-0727">SH2 domain</keyword>
<dbReference type="InterPro" id="IPR051184">
    <property type="entry name" value="Tyrosine-phos_adapter"/>
</dbReference>
<evidence type="ECO:0000256" key="5">
    <source>
        <dbReference type="SAM" id="MobiDB-lite"/>
    </source>
</evidence>
<dbReference type="GO" id="GO:0035591">
    <property type="term" value="F:signaling adaptor activity"/>
    <property type="evidence" value="ECO:0007669"/>
    <property type="project" value="TreeGrafter"/>
</dbReference>